<dbReference type="RefSeq" id="XP_011306802.1">
    <property type="nucleotide sequence ID" value="XM_011308500.1"/>
</dbReference>
<dbReference type="Pfam" id="PF00722">
    <property type="entry name" value="Glyco_hydro_16"/>
    <property type="match status" value="1"/>
</dbReference>
<comment type="similarity">
    <text evidence="1">Belongs to the insect beta-1,3-glucan binding protein family.</text>
</comment>
<dbReference type="AlphaFoldDB" id="A0A0C9PSC7"/>
<dbReference type="GeneID" id="105268714"/>
<dbReference type="Gene3D" id="2.60.120.200">
    <property type="match status" value="1"/>
</dbReference>
<gene>
    <name evidence="7" type="primary">BGBP1</name>
    <name evidence="9" type="synonym">LOC105268714</name>
    <name evidence="7" type="ORF">g.12034</name>
</gene>
<protein>
    <submittedName>
        <fullName evidence="7">BGBP1 protein</fullName>
    </submittedName>
    <submittedName>
        <fullName evidence="9">Beta-1,3-glucan-binding protein 1</fullName>
    </submittedName>
</protein>
<proteinExistence type="inferred from homology"/>
<dbReference type="Gene3D" id="2.60.40.2140">
    <property type="entry name" value="Beta-1,3-glucan-recognition protein, N-terminal domain"/>
    <property type="match status" value="1"/>
</dbReference>
<reference evidence="7" key="1">
    <citation type="submission" date="2015-01" db="EMBL/GenBank/DDBJ databases">
        <title>Transcriptome Assembly of Fopius arisanus.</title>
        <authorList>
            <person name="Geib S."/>
        </authorList>
    </citation>
    <scope>NUCLEOTIDE SEQUENCE</scope>
</reference>
<dbReference type="PANTHER" id="PTHR10963:SF60">
    <property type="entry name" value="GRAM-NEGATIVE BACTERIA-BINDING PROTEIN 1-RELATED"/>
    <property type="match status" value="1"/>
</dbReference>
<dbReference type="OrthoDB" id="4781at2759"/>
<dbReference type="Proteomes" id="UP000694866">
    <property type="component" value="Unplaced"/>
</dbReference>
<dbReference type="InterPro" id="IPR013320">
    <property type="entry name" value="ConA-like_dom_sf"/>
</dbReference>
<organism evidence="7">
    <name type="scientific">Fopius arisanus</name>
    <dbReference type="NCBI Taxonomy" id="64838"/>
    <lineage>
        <taxon>Eukaryota</taxon>
        <taxon>Metazoa</taxon>
        <taxon>Ecdysozoa</taxon>
        <taxon>Arthropoda</taxon>
        <taxon>Hexapoda</taxon>
        <taxon>Insecta</taxon>
        <taxon>Pterygota</taxon>
        <taxon>Neoptera</taxon>
        <taxon>Endopterygota</taxon>
        <taxon>Hymenoptera</taxon>
        <taxon>Apocrita</taxon>
        <taxon>Ichneumonoidea</taxon>
        <taxon>Braconidae</taxon>
        <taxon>Opiinae</taxon>
        <taxon>Fopius</taxon>
    </lineage>
</organism>
<dbReference type="PROSITE" id="PS51969">
    <property type="entry name" value="CBM39"/>
    <property type="match status" value="1"/>
</dbReference>
<evidence type="ECO:0000313" key="8">
    <source>
        <dbReference type="Proteomes" id="UP000694866"/>
    </source>
</evidence>
<evidence type="ECO:0000259" key="5">
    <source>
        <dbReference type="PROSITE" id="PS51762"/>
    </source>
</evidence>
<dbReference type="GO" id="GO:0005975">
    <property type="term" value="P:carbohydrate metabolic process"/>
    <property type="evidence" value="ECO:0007669"/>
    <property type="project" value="InterPro"/>
</dbReference>
<dbReference type="InterPro" id="IPR000757">
    <property type="entry name" value="Beta-glucanase-like"/>
</dbReference>
<dbReference type="GO" id="GO:0004553">
    <property type="term" value="F:hydrolase activity, hydrolyzing O-glycosyl compounds"/>
    <property type="evidence" value="ECO:0007669"/>
    <property type="project" value="InterPro"/>
</dbReference>
<evidence type="ECO:0000313" key="9">
    <source>
        <dbReference type="RefSeq" id="XP_011306802.1"/>
    </source>
</evidence>
<dbReference type="Pfam" id="PF15886">
    <property type="entry name" value="CBM39"/>
    <property type="match status" value="1"/>
</dbReference>
<keyword evidence="4" id="KW-0732">Signal</keyword>
<dbReference type="GO" id="GO:0030246">
    <property type="term" value="F:carbohydrate binding"/>
    <property type="evidence" value="ECO:0007669"/>
    <property type="project" value="InterPro"/>
</dbReference>
<evidence type="ECO:0000259" key="6">
    <source>
        <dbReference type="PROSITE" id="PS51969"/>
    </source>
</evidence>
<dbReference type="PROSITE" id="PS51762">
    <property type="entry name" value="GH16_2"/>
    <property type="match status" value="1"/>
</dbReference>
<dbReference type="InterPro" id="IPR031756">
    <property type="entry name" value="BGBP_N"/>
</dbReference>
<evidence type="ECO:0000256" key="4">
    <source>
        <dbReference type="SAM" id="SignalP"/>
    </source>
</evidence>
<reference evidence="9" key="2">
    <citation type="submission" date="2025-04" db="UniProtKB">
        <authorList>
            <consortium name="RefSeq"/>
        </authorList>
    </citation>
    <scope>IDENTIFICATION</scope>
    <source>
        <strain evidence="9">USDA-PBARC FA_bdor</strain>
        <tissue evidence="9">Whole organism</tissue>
    </source>
</reference>
<feature type="chain" id="PRO_5044541380" evidence="4">
    <location>
        <begin position="21"/>
        <end position="467"/>
    </location>
</feature>
<keyword evidence="2" id="KW-0399">Innate immunity</keyword>
<dbReference type="KEGG" id="fas:105268714"/>
<evidence type="ECO:0000256" key="2">
    <source>
        <dbReference type="ARBA" id="ARBA00022588"/>
    </source>
</evidence>
<evidence type="ECO:0000256" key="1">
    <source>
        <dbReference type="ARBA" id="ARBA00008781"/>
    </source>
</evidence>
<dbReference type="InterPro" id="IPR050546">
    <property type="entry name" value="Glycosyl_Hydrlase_16"/>
</dbReference>
<evidence type="ECO:0000256" key="3">
    <source>
        <dbReference type="ARBA" id="ARBA00022859"/>
    </source>
</evidence>
<feature type="signal peptide" evidence="4">
    <location>
        <begin position="1"/>
        <end position="20"/>
    </location>
</feature>
<keyword evidence="8" id="KW-1185">Reference proteome</keyword>
<dbReference type="PANTHER" id="PTHR10963">
    <property type="entry name" value="GLYCOSYL HYDROLASE-RELATED"/>
    <property type="match status" value="1"/>
</dbReference>
<evidence type="ECO:0000313" key="7">
    <source>
        <dbReference type="EMBL" id="JAG74020.1"/>
    </source>
</evidence>
<name>A0A0C9PSC7_9HYME</name>
<sequence>MVQILLIFPLLLWNFGLSGGTYTPPQARVEPLYPKGIRISIPDEQGITLVAFHVRINEEFEGLEAGTIAVDVLRVRNGRWKYEDRTTKLKLGDKVYYWVHVVYEGLGYNLLFQEHEVTDFYDVSGNRVNVNGDPISSGADNPNCQISPTLVVDISTGKRNAVCAGQLLFEDEFSTFNDTIWKTIEQFSRAPDYPFVIYRNDMRNVKVGAGELQLTPTLMEKEYGKDFIEHGSLTLPKCTAKVDTPECTRTAFGSYILPPVASGCVNTRNSFAFMYGKIDVRAKLPKGDWIYPVMTLEPLDNDPNAPDTIQQLRIAESAGNEQLQVIGGSDISGHVIYGGPIAHLTAASTGPAERARRYSPEAWSDSFHTYTLEWRKNRVVVKVDDVEYGSATIDANFDKPFYITLAVGAGGSTEFPDQTSSGLNQKPWRNVASKALFDYYNSTPVWSATWRNTDRDLRIDYVKVWAL</sequence>
<feature type="domain" description="GH16" evidence="5">
    <location>
        <begin position="134"/>
        <end position="467"/>
    </location>
</feature>
<dbReference type="GO" id="GO:0045087">
    <property type="term" value="P:innate immune response"/>
    <property type="evidence" value="ECO:0007669"/>
    <property type="project" value="UniProtKB-KW"/>
</dbReference>
<accession>A0A9R1TCQ4</accession>
<dbReference type="EMBL" id="GBYB01004253">
    <property type="protein sequence ID" value="JAG74020.1"/>
    <property type="molecule type" value="Transcribed_RNA"/>
</dbReference>
<dbReference type="SUPFAM" id="SSF49899">
    <property type="entry name" value="Concanavalin A-like lectins/glucanases"/>
    <property type="match status" value="1"/>
</dbReference>
<dbReference type="InterPro" id="IPR043030">
    <property type="entry name" value="BGBP_N_sf"/>
</dbReference>
<accession>A0A0C9PSC7</accession>
<keyword evidence="3" id="KW-0391">Immunity</keyword>
<feature type="domain" description="CBM39" evidence="6">
    <location>
        <begin position="22"/>
        <end position="122"/>
    </location>
</feature>